<dbReference type="GO" id="GO:0003841">
    <property type="term" value="F:1-acylglycerol-3-phosphate O-acyltransferase activity"/>
    <property type="evidence" value="ECO:0007669"/>
    <property type="project" value="TreeGrafter"/>
</dbReference>
<keyword evidence="2 5" id="KW-0012">Acyltransferase</keyword>
<accession>A0A512DFD1</accession>
<dbReference type="AlphaFoldDB" id="A0A512DFD1"/>
<evidence type="ECO:0000259" key="4">
    <source>
        <dbReference type="SMART" id="SM00563"/>
    </source>
</evidence>
<evidence type="ECO:0000256" key="3">
    <source>
        <dbReference type="SAM" id="MobiDB-lite"/>
    </source>
</evidence>
<protein>
    <submittedName>
        <fullName evidence="5">1-acyl-sn-glycerol-3-phosphate acyltransferase</fullName>
    </submittedName>
</protein>
<comment type="caution">
    <text evidence="5">The sequence shown here is derived from an EMBL/GenBank/DDBJ whole genome shotgun (WGS) entry which is preliminary data.</text>
</comment>
<dbReference type="EMBL" id="BJYY01000018">
    <property type="protein sequence ID" value="GEO35165.1"/>
    <property type="molecule type" value="Genomic_DNA"/>
</dbReference>
<dbReference type="SMART" id="SM00563">
    <property type="entry name" value="PlsC"/>
    <property type="match status" value="1"/>
</dbReference>
<feature type="region of interest" description="Disordered" evidence="3">
    <location>
        <begin position="217"/>
        <end position="240"/>
    </location>
</feature>
<keyword evidence="6" id="KW-1185">Reference proteome</keyword>
<organism evidence="5 6">
    <name type="scientific">Cellulomonas aerilata</name>
    <dbReference type="NCBI Taxonomy" id="515326"/>
    <lineage>
        <taxon>Bacteria</taxon>
        <taxon>Bacillati</taxon>
        <taxon>Actinomycetota</taxon>
        <taxon>Actinomycetes</taxon>
        <taxon>Micrococcales</taxon>
        <taxon>Cellulomonadaceae</taxon>
        <taxon>Cellulomonas</taxon>
    </lineage>
</organism>
<dbReference type="Pfam" id="PF01553">
    <property type="entry name" value="Acyltransferase"/>
    <property type="match status" value="1"/>
</dbReference>
<dbReference type="InterPro" id="IPR002123">
    <property type="entry name" value="Plipid/glycerol_acylTrfase"/>
</dbReference>
<evidence type="ECO:0000313" key="6">
    <source>
        <dbReference type="Proteomes" id="UP000321181"/>
    </source>
</evidence>
<dbReference type="RefSeq" id="WP_146905986.1">
    <property type="nucleotide sequence ID" value="NZ_BAAARM010000008.1"/>
</dbReference>
<evidence type="ECO:0000313" key="5">
    <source>
        <dbReference type="EMBL" id="GEO35165.1"/>
    </source>
</evidence>
<feature type="domain" description="Phospholipid/glycerol acyltransferase" evidence="4">
    <location>
        <begin position="44"/>
        <end position="153"/>
    </location>
</feature>
<dbReference type="GO" id="GO:0006654">
    <property type="term" value="P:phosphatidic acid biosynthetic process"/>
    <property type="evidence" value="ECO:0007669"/>
    <property type="project" value="TreeGrafter"/>
</dbReference>
<evidence type="ECO:0000256" key="1">
    <source>
        <dbReference type="ARBA" id="ARBA00022679"/>
    </source>
</evidence>
<proteinExistence type="predicted"/>
<reference evidence="5 6" key="1">
    <citation type="submission" date="2019-07" db="EMBL/GenBank/DDBJ databases">
        <title>Whole genome shotgun sequence of Cellulomonas aerilata NBRC 106308.</title>
        <authorList>
            <person name="Hosoyama A."/>
            <person name="Uohara A."/>
            <person name="Ohji S."/>
            <person name="Ichikawa N."/>
        </authorList>
    </citation>
    <scope>NUCLEOTIDE SEQUENCE [LARGE SCALE GENOMIC DNA]</scope>
    <source>
        <strain evidence="5 6">NBRC 106308</strain>
    </source>
</reference>
<evidence type="ECO:0000256" key="2">
    <source>
        <dbReference type="ARBA" id="ARBA00023315"/>
    </source>
</evidence>
<dbReference type="PANTHER" id="PTHR10434:SF11">
    <property type="entry name" value="1-ACYL-SN-GLYCEROL-3-PHOSPHATE ACYLTRANSFERASE"/>
    <property type="match status" value="1"/>
</dbReference>
<feature type="compositionally biased region" description="Basic residues" evidence="3">
    <location>
        <begin position="230"/>
        <end position="240"/>
    </location>
</feature>
<dbReference type="SUPFAM" id="SSF69593">
    <property type="entry name" value="Glycerol-3-phosphate (1)-acyltransferase"/>
    <property type="match status" value="1"/>
</dbReference>
<dbReference type="PANTHER" id="PTHR10434">
    <property type="entry name" value="1-ACYL-SN-GLYCEROL-3-PHOSPHATE ACYLTRANSFERASE"/>
    <property type="match status" value="1"/>
</dbReference>
<name>A0A512DFD1_9CELL</name>
<keyword evidence="1 5" id="KW-0808">Transferase</keyword>
<dbReference type="Proteomes" id="UP000321181">
    <property type="component" value="Unassembled WGS sequence"/>
</dbReference>
<sequence>MIRAAAPDPRAVPGWSLAIGRFLTHRLWRTDVVGTDRVPVGGPVILAANHTGFVDGPVVVGVAPRPVHMLVKEEMFTGPVGAVLHAAGHIPVDQVGGRAALVAALTVLRRGDAVGIFPEGNRGRGDAATAAAGVAWLAVNSGAPVVPVAVLGTRRTGESVGHVPGPLRRIAVEFGHPLHVERRTGMSGREAITHANELVRSALSGLVAAASARTGIALPTDDPNREPARASRRSGRRRDR</sequence>
<dbReference type="OrthoDB" id="9808424at2"/>
<gene>
    <name evidence="5" type="ORF">CAE01nite_28900</name>
</gene>
<dbReference type="GO" id="GO:0005886">
    <property type="term" value="C:plasma membrane"/>
    <property type="evidence" value="ECO:0007669"/>
    <property type="project" value="TreeGrafter"/>
</dbReference>
<dbReference type="CDD" id="cd07989">
    <property type="entry name" value="LPLAT_AGPAT-like"/>
    <property type="match status" value="1"/>
</dbReference>